<evidence type="ECO:0000313" key="1">
    <source>
        <dbReference type="EMBL" id="KER25868.1"/>
    </source>
</evidence>
<dbReference type="Proteomes" id="UP000054324">
    <property type="component" value="Unassembled WGS sequence"/>
</dbReference>
<protein>
    <submittedName>
        <fullName evidence="1">Uncharacterized protein</fullName>
    </submittedName>
</protein>
<dbReference type="RefSeq" id="XP_009170396.1">
    <property type="nucleotide sequence ID" value="XM_009172132.1"/>
</dbReference>
<keyword evidence="2" id="KW-1185">Reference proteome</keyword>
<reference evidence="1 2" key="1">
    <citation type="submission" date="2013-11" db="EMBL/GenBank/DDBJ databases">
        <title>Opisthorchis viverrini - life in the bile duct.</title>
        <authorList>
            <person name="Young N.D."/>
            <person name="Nagarajan N."/>
            <person name="Lin S.J."/>
            <person name="Korhonen P.K."/>
            <person name="Jex A.R."/>
            <person name="Hall R.S."/>
            <person name="Safavi-Hemami H."/>
            <person name="Kaewkong W."/>
            <person name="Bertrand D."/>
            <person name="Gao S."/>
            <person name="Seet Q."/>
            <person name="Wongkham S."/>
            <person name="Teh B.T."/>
            <person name="Wongkham C."/>
            <person name="Intapan P.M."/>
            <person name="Maleewong W."/>
            <person name="Yang X."/>
            <person name="Hu M."/>
            <person name="Wang Z."/>
            <person name="Hofmann A."/>
            <person name="Sternberg P.W."/>
            <person name="Tan P."/>
            <person name="Wang J."/>
            <person name="Gasser R.B."/>
        </authorList>
    </citation>
    <scope>NUCLEOTIDE SEQUENCE [LARGE SCALE GENOMIC DNA]</scope>
</reference>
<dbReference type="EMBL" id="KL596764">
    <property type="protein sequence ID" value="KER25868.1"/>
    <property type="molecule type" value="Genomic_DNA"/>
</dbReference>
<gene>
    <name evidence="1" type="ORF">T265_06779</name>
</gene>
<accession>A0A074ZFA5</accession>
<dbReference type="AlphaFoldDB" id="A0A074ZFA5"/>
<dbReference type="CTD" id="20320958"/>
<dbReference type="OrthoDB" id="247013at2759"/>
<evidence type="ECO:0000313" key="2">
    <source>
        <dbReference type="Proteomes" id="UP000054324"/>
    </source>
</evidence>
<dbReference type="KEGG" id="ovi:T265_06779"/>
<dbReference type="GeneID" id="20320958"/>
<proteinExistence type="predicted"/>
<organism evidence="1 2">
    <name type="scientific">Opisthorchis viverrini</name>
    <name type="common">Southeast Asian liver fluke</name>
    <dbReference type="NCBI Taxonomy" id="6198"/>
    <lineage>
        <taxon>Eukaryota</taxon>
        <taxon>Metazoa</taxon>
        <taxon>Spiralia</taxon>
        <taxon>Lophotrochozoa</taxon>
        <taxon>Platyhelminthes</taxon>
        <taxon>Trematoda</taxon>
        <taxon>Digenea</taxon>
        <taxon>Opisthorchiida</taxon>
        <taxon>Opisthorchiata</taxon>
        <taxon>Opisthorchiidae</taxon>
        <taxon>Opisthorchis</taxon>
    </lineage>
</organism>
<name>A0A074ZFA5_OPIVI</name>
<sequence length="114" mass="12966">MPPEGSTRPGILLSCPSLDWGSREAEIGFQLRTFRPHTPTISRKHHGRTWAGILSGHPHPEGRTIKVLSLSLWLKSLTARHLYSIQMHYRFYGTGHHMFQPPTGRARRLCSSDL</sequence>